<dbReference type="PATRIC" id="fig|1379739.3.peg.3702"/>
<accession>A0A0D0ZTM6</accession>
<dbReference type="PANTHER" id="PTHR36846">
    <property type="entry name" value="PROTEIN VIAA"/>
    <property type="match status" value="1"/>
</dbReference>
<sequence length="578" mass="67036">MKLNYYQVVFEEDREKEEISAEKNDNFQDIDSILGIKKREYKKDQSVKHYEFDLDIYEDIYEVSSTMQSLVKEGKRYLPIFDKLYKDIFLLLYKYEPFIYKEERMKSTSIINNRIIRNLAQTEDLQNLRRNCSLDELNSAIGCEIIGKKAVKIAKKWNQDQEKEKEQSEAINKENNPHHNNQKTLSDLLVEMQEAEDKIKDLSQEKQELEENIENLKNNISDLSEEDMKNKIQEIDEELGDMQKQADNLEEELSDKLEESEEDIENLSKEMAEAFNEAEKEVREATSYVKDWGLGDKPNKSSKISFSDKVGALERIRKSKKLKELSDIIGRFKESALKDQKNKHKDGAVAIKSVRIGNDIIHTLPSEKMLLVNEITKKEFYRKFNQKQLLQYELESDKLKVKGPMVICIDMSSSMKGIKEKWSKAVAIALLEIAQEQKRNFAAILFNEDATEPIIIEKDKKEPEKILDIAERFDGGGTLFETPLQKALEVIEQSKFKKADIVFITDGHSYTHPDFINKFNKLKDEKEFKVLSVLIYAGGKIGNIESLQLFSDDIMTIGELTELEDANSVIAHKIFKSV</sequence>
<feature type="domain" description="VWFA" evidence="2">
    <location>
        <begin position="404"/>
        <end position="578"/>
    </location>
</feature>
<dbReference type="PANTHER" id="PTHR36846:SF1">
    <property type="entry name" value="PROTEIN VIAA"/>
    <property type="match status" value="1"/>
</dbReference>
<dbReference type="InterPro" id="IPR002035">
    <property type="entry name" value="VWF_A"/>
</dbReference>
<dbReference type="Pfam" id="PF13519">
    <property type="entry name" value="VWA_2"/>
    <property type="match status" value="1"/>
</dbReference>
<dbReference type="RefSeq" id="WP_003483453.1">
    <property type="nucleotide sequence ID" value="NZ_JXSU01000008.1"/>
</dbReference>
<organism evidence="3 4">
    <name type="scientific">Clostridium botulinum B2 450</name>
    <dbReference type="NCBI Taxonomy" id="1379739"/>
    <lineage>
        <taxon>Bacteria</taxon>
        <taxon>Bacillati</taxon>
        <taxon>Bacillota</taxon>
        <taxon>Clostridia</taxon>
        <taxon>Eubacteriales</taxon>
        <taxon>Clostridiaceae</taxon>
        <taxon>Clostridium</taxon>
    </lineage>
</organism>
<dbReference type="Proteomes" id="UP000032250">
    <property type="component" value="Unassembled WGS sequence"/>
</dbReference>
<dbReference type="Gene3D" id="3.40.50.410">
    <property type="entry name" value="von Willebrand factor, type A domain"/>
    <property type="match status" value="1"/>
</dbReference>
<dbReference type="SUPFAM" id="SSF53300">
    <property type="entry name" value="vWA-like"/>
    <property type="match status" value="1"/>
</dbReference>
<gene>
    <name evidence="3" type="ORF">N495_16510</name>
</gene>
<dbReference type="EMBL" id="JXSU01000008">
    <property type="protein sequence ID" value="KIS22083.1"/>
    <property type="molecule type" value="Genomic_DNA"/>
</dbReference>
<proteinExistence type="predicted"/>
<dbReference type="PROSITE" id="PS50234">
    <property type="entry name" value="VWFA"/>
    <property type="match status" value="1"/>
</dbReference>
<dbReference type="HOGENOM" id="CLU_036888_0_0_9"/>
<evidence type="ECO:0000313" key="4">
    <source>
        <dbReference type="Proteomes" id="UP000032250"/>
    </source>
</evidence>
<comment type="caution">
    <text evidence="3">The sequence shown here is derived from an EMBL/GenBank/DDBJ whole genome shotgun (WGS) entry which is preliminary data.</text>
</comment>
<dbReference type="SMART" id="SM00327">
    <property type="entry name" value="VWA"/>
    <property type="match status" value="1"/>
</dbReference>
<dbReference type="AlphaFoldDB" id="A0A0D0ZTM6"/>
<feature type="compositionally biased region" description="Basic and acidic residues" evidence="1">
    <location>
        <begin position="159"/>
        <end position="177"/>
    </location>
</feature>
<dbReference type="GO" id="GO:0005829">
    <property type="term" value="C:cytosol"/>
    <property type="evidence" value="ECO:0007669"/>
    <property type="project" value="TreeGrafter"/>
</dbReference>
<dbReference type="OrthoDB" id="92417at2"/>
<feature type="region of interest" description="Disordered" evidence="1">
    <location>
        <begin position="159"/>
        <end position="182"/>
    </location>
</feature>
<reference evidence="3 4" key="1">
    <citation type="submission" date="2014-06" db="EMBL/GenBank/DDBJ databases">
        <title>Genome characterization of distinct group I Clostridium botulinum lineages.</title>
        <authorList>
            <person name="Giordani F."/>
            <person name="Anselmo A."/>
            <person name="Fillo S."/>
            <person name="Palozzi A.M."/>
            <person name="Fortunato A."/>
            <person name="Gentile B."/>
            <person name="Ciammaruconi A."/>
            <person name="Anniballi F."/>
            <person name="De Medici D."/>
            <person name="Lista F."/>
        </authorList>
    </citation>
    <scope>NUCLEOTIDE SEQUENCE [LARGE SCALE GENOMIC DNA]</scope>
    <source>
        <strain evidence="3 4">B2 450</strain>
    </source>
</reference>
<dbReference type="InterPro" id="IPR036465">
    <property type="entry name" value="vWFA_dom_sf"/>
</dbReference>
<evidence type="ECO:0000313" key="3">
    <source>
        <dbReference type="EMBL" id="KIS22083.1"/>
    </source>
</evidence>
<evidence type="ECO:0000259" key="2">
    <source>
        <dbReference type="PROSITE" id="PS50234"/>
    </source>
</evidence>
<name>A0A0D0ZTM6_CLOBO</name>
<evidence type="ECO:0000256" key="1">
    <source>
        <dbReference type="SAM" id="MobiDB-lite"/>
    </source>
</evidence>
<protein>
    <submittedName>
        <fullName evidence="3">von Willebrand factor A</fullName>
    </submittedName>
</protein>